<protein>
    <submittedName>
        <fullName evidence="1">Uncharacterized protein</fullName>
    </submittedName>
</protein>
<proteinExistence type="predicted"/>
<evidence type="ECO:0000313" key="2">
    <source>
        <dbReference type="Proteomes" id="UP001060085"/>
    </source>
</evidence>
<dbReference type="EMBL" id="CM044703">
    <property type="protein sequence ID" value="KAI5671640.1"/>
    <property type="molecule type" value="Genomic_DNA"/>
</dbReference>
<keyword evidence="2" id="KW-1185">Reference proteome</keyword>
<accession>A0ACC0BG91</accession>
<comment type="caution">
    <text evidence="1">The sequence shown here is derived from an EMBL/GenBank/DDBJ whole genome shotgun (WGS) entry which is preliminary data.</text>
</comment>
<name>A0ACC0BG91_CATRO</name>
<organism evidence="1 2">
    <name type="scientific">Catharanthus roseus</name>
    <name type="common">Madagascar periwinkle</name>
    <name type="synonym">Vinca rosea</name>
    <dbReference type="NCBI Taxonomy" id="4058"/>
    <lineage>
        <taxon>Eukaryota</taxon>
        <taxon>Viridiplantae</taxon>
        <taxon>Streptophyta</taxon>
        <taxon>Embryophyta</taxon>
        <taxon>Tracheophyta</taxon>
        <taxon>Spermatophyta</taxon>
        <taxon>Magnoliopsida</taxon>
        <taxon>eudicotyledons</taxon>
        <taxon>Gunneridae</taxon>
        <taxon>Pentapetalae</taxon>
        <taxon>asterids</taxon>
        <taxon>lamiids</taxon>
        <taxon>Gentianales</taxon>
        <taxon>Apocynaceae</taxon>
        <taxon>Rauvolfioideae</taxon>
        <taxon>Vinceae</taxon>
        <taxon>Catharanthinae</taxon>
        <taxon>Catharanthus</taxon>
    </lineage>
</organism>
<sequence>MVCKTNDWDFKSTENLTEDKTTEDITGGYLNADNLSTFFETRSEDMKHCSIEFNSNSKEMFHIVNNLQSQVLEVQRSRYENLIITLVHDYAGFPFYLPAFIDFRGRIYRSEELLIYLSEKLPRKTYSIFDKILSRTLTKSIFMPLIYGKSPDSMSSDIEAASASLLDHPILRSMSYASSSNQVQEKPVWIQIRDRRDSRIRDSVKPIRAYSHGIKRDMGLKNKKLGSRIKPFRLIDAITHSLKNDIRLCIALCAMLGFPMWWGIAPEPLLLKPESLTSPDIYTLYIVMSKDWFSIEDFEDFRRGLCCDKDGLEQDEAKVNVESNKVGECEEFNTDTEIEQILLTYETEMATEGLDKNSQLSNACQKPKIVV</sequence>
<gene>
    <name evidence="1" type="ORF">M9H77_12004</name>
</gene>
<dbReference type="Proteomes" id="UP001060085">
    <property type="component" value="Linkage Group LG03"/>
</dbReference>
<reference evidence="2" key="1">
    <citation type="journal article" date="2023" name="Nat. Plants">
        <title>Single-cell RNA sequencing provides a high-resolution roadmap for understanding the multicellular compartmentation of specialized metabolism.</title>
        <authorList>
            <person name="Sun S."/>
            <person name="Shen X."/>
            <person name="Li Y."/>
            <person name="Li Y."/>
            <person name="Wang S."/>
            <person name="Li R."/>
            <person name="Zhang H."/>
            <person name="Shen G."/>
            <person name="Guo B."/>
            <person name="Wei J."/>
            <person name="Xu J."/>
            <person name="St-Pierre B."/>
            <person name="Chen S."/>
            <person name="Sun C."/>
        </authorList>
    </citation>
    <scope>NUCLEOTIDE SEQUENCE [LARGE SCALE GENOMIC DNA]</scope>
</reference>
<evidence type="ECO:0000313" key="1">
    <source>
        <dbReference type="EMBL" id="KAI5671640.1"/>
    </source>
</evidence>